<dbReference type="Pfam" id="PF00107">
    <property type="entry name" value="ADH_zinc_N"/>
    <property type="match status" value="1"/>
</dbReference>
<comment type="similarity">
    <text evidence="2 7">Belongs to the zinc-containing alcohol dehydrogenase family.</text>
</comment>
<keyword evidence="5 7" id="KW-0862">Zinc</keyword>
<dbReference type="InterPro" id="IPR011032">
    <property type="entry name" value="GroES-like_sf"/>
</dbReference>
<dbReference type="RefSeq" id="WP_318647293.1">
    <property type="nucleotide sequence ID" value="NZ_CP137852.1"/>
</dbReference>
<dbReference type="InterPro" id="IPR013154">
    <property type="entry name" value="ADH-like_N"/>
</dbReference>
<protein>
    <recommendedName>
        <fullName evidence="3">alcohol dehydrogenase</fullName>
        <ecNumber evidence="3">1.1.1.1</ecNumber>
    </recommendedName>
</protein>
<dbReference type="InterPro" id="IPR036291">
    <property type="entry name" value="NAD(P)-bd_dom_sf"/>
</dbReference>
<dbReference type="PANTHER" id="PTHR42940:SF8">
    <property type="entry name" value="VACUOLAR PROTEIN SORTING-ASSOCIATED PROTEIN 11"/>
    <property type="match status" value="1"/>
</dbReference>
<dbReference type="CDD" id="cd08240">
    <property type="entry name" value="6_hydroxyhexanoate_dh_like"/>
    <property type="match status" value="1"/>
</dbReference>
<dbReference type="InterPro" id="IPR013149">
    <property type="entry name" value="ADH-like_C"/>
</dbReference>
<evidence type="ECO:0000256" key="2">
    <source>
        <dbReference type="ARBA" id="ARBA00008072"/>
    </source>
</evidence>
<reference evidence="9 10" key="1">
    <citation type="submission" date="2023-11" db="EMBL/GenBank/DDBJ databases">
        <title>Arctic aerobic anoxygenic photoheterotroph Sediminicoccus rosea KRV36 adapts its photosynthesis to long days of polar summer.</title>
        <authorList>
            <person name="Tomasch J."/>
            <person name="Kopejtka K."/>
            <person name="Bily T."/>
            <person name="Gardiner A.T."/>
            <person name="Gardian Z."/>
            <person name="Shivaramu S."/>
            <person name="Koblizek M."/>
            <person name="Engelhardt F."/>
            <person name="Kaftan D."/>
        </authorList>
    </citation>
    <scope>NUCLEOTIDE SEQUENCE [LARGE SCALE GENOMIC DNA]</scope>
    <source>
        <strain evidence="9 10">R-30</strain>
    </source>
</reference>
<dbReference type="SUPFAM" id="SSF50129">
    <property type="entry name" value="GroES-like"/>
    <property type="match status" value="1"/>
</dbReference>
<comment type="cofactor">
    <cofactor evidence="1 7">
        <name>Zn(2+)</name>
        <dbReference type="ChEBI" id="CHEBI:29105"/>
    </cofactor>
</comment>
<proteinExistence type="inferred from homology"/>
<dbReference type="InterPro" id="IPR002328">
    <property type="entry name" value="ADH_Zn_CS"/>
</dbReference>
<dbReference type="SMART" id="SM00829">
    <property type="entry name" value="PKS_ER"/>
    <property type="match status" value="1"/>
</dbReference>
<evidence type="ECO:0000256" key="6">
    <source>
        <dbReference type="ARBA" id="ARBA00023002"/>
    </source>
</evidence>
<dbReference type="Gene3D" id="3.90.180.10">
    <property type="entry name" value="Medium-chain alcohol dehydrogenases, catalytic domain"/>
    <property type="match status" value="1"/>
</dbReference>
<dbReference type="Pfam" id="PF08240">
    <property type="entry name" value="ADH_N"/>
    <property type="match status" value="1"/>
</dbReference>
<keyword evidence="6" id="KW-0560">Oxidoreductase</keyword>
<sequence>MRATENTEGETKMRAWAITEMGQPLQEIELPTPEPQGDEVLLEVTHAGVCHSDLHIWEGEYDLGTRGKLRMADRGLKLPLAPGHEIVGRVVKWGPGAKGQGLKKGQIRLVFPWVGCGQCARCKADEENLCAVKPRALGVYQNGGYATHVLATHWKHLVPIDGLDPALAATYACSGVTVYSAIRKLAPIGKTDPIVIIGAGGLGLNAIAILKAMGHKRICAVDVDEAKLAAAREQGATETVLAGGDTAQHIVQACGGPVLGIIDLVNGNKTAMAAFDALAKGGKLIQVGLFGGEMRVPLPLMPIKALTIQGSYVGSLKELKALVALAQKGKVPGIPITLEKRENANAALMRLRDGKVTGRTILVAS</sequence>
<evidence type="ECO:0000256" key="5">
    <source>
        <dbReference type="ARBA" id="ARBA00022833"/>
    </source>
</evidence>
<dbReference type="SUPFAM" id="SSF51735">
    <property type="entry name" value="NAD(P)-binding Rossmann-fold domains"/>
    <property type="match status" value="1"/>
</dbReference>
<dbReference type="InterPro" id="IPR020843">
    <property type="entry name" value="ER"/>
</dbReference>
<name>A0ABZ0PDF6_9PROT</name>
<dbReference type="EC" id="1.1.1.1" evidence="3"/>
<evidence type="ECO:0000313" key="9">
    <source>
        <dbReference type="EMBL" id="WPB83316.1"/>
    </source>
</evidence>
<evidence type="ECO:0000256" key="7">
    <source>
        <dbReference type="RuleBase" id="RU361277"/>
    </source>
</evidence>
<gene>
    <name evidence="9" type="ORF">R9Z33_14505</name>
</gene>
<organism evidence="9 10">
    <name type="scientific">Sediminicoccus rosea</name>
    <dbReference type="NCBI Taxonomy" id="1225128"/>
    <lineage>
        <taxon>Bacteria</taxon>
        <taxon>Pseudomonadati</taxon>
        <taxon>Pseudomonadota</taxon>
        <taxon>Alphaproteobacteria</taxon>
        <taxon>Acetobacterales</taxon>
        <taxon>Roseomonadaceae</taxon>
        <taxon>Sediminicoccus</taxon>
    </lineage>
</organism>
<evidence type="ECO:0000259" key="8">
    <source>
        <dbReference type="SMART" id="SM00829"/>
    </source>
</evidence>
<dbReference type="EMBL" id="CP137852">
    <property type="protein sequence ID" value="WPB83316.1"/>
    <property type="molecule type" value="Genomic_DNA"/>
</dbReference>
<dbReference type="PANTHER" id="PTHR42940">
    <property type="entry name" value="ALCOHOL DEHYDROGENASE 1-RELATED"/>
    <property type="match status" value="1"/>
</dbReference>
<dbReference type="PROSITE" id="PS00059">
    <property type="entry name" value="ADH_ZINC"/>
    <property type="match status" value="1"/>
</dbReference>
<evidence type="ECO:0000256" key="1">
    <source>
        <dbReference type="ARBA" id="ARBA00001947"/>
    </source>
</evidence>
<evidence type="ECO:0000256" key="4">
    <source>
        <dbReference type="ARBA" id="ARBA00022723"/>
    </source>
</evidence>
<dbReference type="Gene3D" id="3.40.50.720">
    <property type="entry name" value="NAD(P)-binding Rossmann-like Domain"/>
    <property type="match status" value="1"/>
</dbReference>
<keyword evidence="4 7" id="KW-0479">Metal-binding</keyword>
<evidence type="ECO:0000313" key="10">
    <source>
        <dbReference type="Proteomes" id="UP001305521"/>
    </source>
</evidence>
<accession>A0ABZ0PDF6</accession>
<evidence type="ECO:0000256" key="3">
    <source>
        <dbReference type="ARBA" id="ARBA00013190"/>
    </source>
</evidence>
<feature type="domain" description="Enoyl reductase (ER)" evidence="8">
    <location>
        <begin position="22"/>
        <end position="362"/>
    </location>
</feature>
<dbReference type="Proteomes" id="UP001305521">
    <property type="component" value="Chromosome"/>
</dbReference>
<keyword evidence="10" id="KW-1185">Reference proteome</keyword>